<organism evidence="1">
    <name type="scientific">marine metagenome</name>
    <dbReference type="NCBI Taxonomy" id="408172"/>
    <lineage>
        <taxon>unclassified sequences</taxon>
        <taxon>metagenomes</taxon>
        <taxon>ecological metagenomes</taxon>
    </lineage>
</organism>
<evidence type="ECO:0008006" key="2">
    <source>
        <dbReference type="Google" id="ProtNLM"/>
    </source>
</evidence>
<evidence type="ECO:0000313" key="1">
    <source>
        <dbReference type="EMBL" id="SVC56792.1"/>
    </source>
</evidence>
<accession>A0A382NAK1</accession>
<reference evidence="1" key="1">
    <citation type="submission" date="2018-05" db="EMBL/GenBank/DDBJ databases">
        <authorList>
            <person name="Lanie J.A."/>
            <person name="Ng W.-L."/>
            <person name="Kazmierczak K.M."/>
            <person name="Andrzejewski T.M."/>
            <person name="Davidsen T.M."/>
            <person name="Wayne K.J."/>
            <person name="Tettelin H."/>
            <person name="Glass J.I."/>
            <person name="Rusch D."/>
            <person name="Podicherti R."/>
            <person name="Tsui H.-C.T."/>
            <person name="Winkler M.E."/>
        </authorList>
    </citation>
    <scope>NUCLEOTIDE SEQUENCE</scope>
</reference>
<feature type="non-terminal residue" evidence="1">
    <location>
        <position position="1"/>
    </location>
</feature>
<dbReference type="EMBL" id="UINC01098343">
    <property type="protein sequence ID" value="SVC56792.1"/>
    <property type="molecule type" value="Genomic_DNA"/>
</dbReference>
<name>A0A382NAK1_9ZZZZ</name>
<dbReference type="AlphaFoldDB" id="A0A382NAK1"/>
<proteinExistence type="predicted"/>
<protein>
    <recommendedName>
        <fullName evidence="2">Branched-chain amino acid ATP-binding cassette transporter C-terminal domain-containing protein</fullName>
    </recommendedName>
</protein>
<sequence length="31" mass="3325">AYVLDSGNVVAEGTAQELLKSRNIAESYLGR</sequence>
<gene>
    <name evidence="1" type="ORF">METZ01_LOCUS309646</name>
</gene>